<dbReference type="GO" id="GO:0005829">
    <property type="term" value="C:cytosol"/>
    <property type="evidence" value="ECO:0007669"/>
    <property type="project" value="TreeGrafter"/>
</dbReference>
<evidence type="ECO:0000259" key="8">
    <source>
        <dbReference type="PROSITE" id="PS50110"/>
    </source>
</evidence>
<keyword evidence="4 7" id="KW-0238">DNA-binding</keyword>
<dbReference type="InterPro" id="IPR001867">
    <property type="entry name" value="OmpR/PhoB-type_DNA-bd"/>
</dbReference>
<dbReference type="CDD" id="cd00383">
    <property type="entry name" value="trans_reg_C"/>
    <property type="match status" value="1"/>
</dbReference>
<dbReference type="InterPro" id="IPR039420">
    <property type="entry name" value="WalR-like"/>
</dbReference>
<evidence type="ECO:0000256" key="4">
    <source>
        <dbReference type="ARBA" id="ARBA00023125"/>
    </source>
</evidence>
<dbReference type="PROSITE" id="PS50110">
    <property type="entry name" value="RESPONSE_REGULATORY"/>
    <property type="match status" value="1"/>
</dbReference>
<dbReference type="GO" id="GO:0000976">
    <property type="term" value="F:transcription cis-regulatory region binding"/>
    <property type="evidence" value="ECO:0007669"/>
    <property type="project" value="TreeGrafter"/>
</dbReference>
<dbReference type="GO" id="GO:0032993">
    <property type="term" value="C:protein-DNA complex"/>
    <property type="evidence" value="ECO:0007669"/>
    <property type="project" value="TreeGrafter"/>
</dbReference>
<dbReference type="OrthoDB" id="162434at2"/>
<keyword evidence="1 6" id="KW-0597">Phosphoprotein</keyword>
<proteinExistence type="predicted"/>
<gene>
    <name evidence="10" type="ORF">FH969_02975</name>
</gene>
<dbReference type="InterPro" id="IPR011006">
    <property type="entry name" value="CheY-like_superfamily"/>
</dbReference>
<dbReference type="Gene3D" id="6.10.250.690">
    <property type="match status" value="1"/>
</dbReference>
<protein>
    <submittedName>
        <fullName evidence="10">Response regulator transcription factor</fullName>
    </submittedName>
</protein>
<sequence>MRLLVVDDERALTRALHRGLTAEGFAVDVAHDGRAGLELARYGNYDAIVLDVMLPGRSGYDVVTTLRAEGVWTPVLLLSAKDGDHDVADGLDVGADDYLTKPFSFVVLVARIRAIARRPATPRPAALAVGDVRLDPATHEVSVGDERVELTVRELGVLEYLMRHADRVVGKTELLDHVWAGARESAWERGAETAEVNVVEQYVGYLRRKLGRERIATVRGAGYRMVG</sequence>
<dbReference type="AlphaFoldDB" id="A0A5C5BDL1"/>
<feature type="domain" description="Response regulatory" evidence="8">
    <location>
        <begin position="2"/>
        <end position="116"/>
    </location>
</feature>
<feature type="modified residue" description="4-aspartylphosphate" evidence="6">
    <location>
        <position position="51"/>
    </location>
</feature>
<dbReference type="SMART" id="SM00448">
    <property type="entry name" value="REC"/>
    <property type="match status" value="1"/>
</dbReference>
<accession>A0A5C5BDL1</accession>
<evidence type="ECO:0000256" key="5">
    <source>
        <dbReference type="ARBA" id="ARBA00023163"/>
    </source>
</evidence>
<dbReference type="SUPFAM" id="SSF52172">
    <property type="entry name" value="CheY-like"/>
    <property type="match status" value="1"/>
</dbReference>
<dbReference type="PANTHER" id="PTHR48111:SF36">
    <property type="entry name" value="TRANSCRIPTIONAL REGULATORY PROTEIN CUTR"/>
    <property type="match status" value="1"/>
</dbReference>
<reference evidence="10 11" key="1">
    <citation type="submission" date="2019-06" db="EMBL/GenBank/DDBJ databases">
        <title>Draft genome sequence of Miniimonas arenae KCTC 19750T isolated from sea sand.</title>
        <authorList>
            <person name="Park S.-J."/>
        </authorList>
    </citation>
    <scope>NUCLEOTIDE SEQUENCE [LARGE SCALE GENOMIC DNA]</scope>
    <source>
        <strain evidence="10 11">KCTC 19750</strain>
    </source>
</reference>
<evidence type="ECO:0000256" key="7">
    <source>
        <dbReference type="PROSITE-ProRule" id="PRU01091"/>
    </source>
</evidence>
<keyword evidence="3" id="KW-0805">Transcription regulation</keyword>
<organism evidence="10 11">
    <name type="scientific">Miniimonas arenae</name>
    <dbReference type="NCBI Taxonomy" id="676201"/>
    <lineage>
        <taxon>Bacteria</taxon>
        <taxon>Bacillati</taxon>
        <taxon>Actinomycetota</taxon>
        <taxon>Actinomycetes</taxon>
        <taxon>Micrococcales</taxon>
        <taxon>Beutenbergiaceae</taxon>
        <taxon>Miniimonas</taxon>
    </lineage>
</organism>
<evidence type="ECO:0000256" key="6">
    <source>
        <dbReference type="PROSITE-ProRule" id="PRU00169"/>
    </source>
</evidence>
<keyword evidence="2" id="KW-0902">Two-component regulatory system</keyword>
<dbReference type="FunFam" id="3.40.50.2300:FF:000001">
    <property type="entry name" value="DNA-binding response regulator PhoB"/>
    <property type="match status" value="1"/>
</dbReference>
<dbReference type="GO" id="GO:0006355">
    <property type="term" value="P:regulation of DNA-templated transcription"/>
    <property type="evidence" value="ECO:0007669"/>
    <property type="project" value="InterPro"/>
</dbReference>
<evidence type="ECO:0000313" key="11">
    <source>
        <dbReference type="Proteomes" id="UP000313849"/>
    </source>
</evidence>
<dbReference type="InterPro" id="IPR001789">
    <property type="entry name" value="Sig_transdc_resp-reg_receiver"/>
</dbReference>
<dbReference type="GO" id="GO:0000156">
    <property type="term" value="F:phosphorelay response regulator activity"/>
    <property type="evidence" value="ECO:0007669"/>
    <property type="project" value="TreeGrafter"/>
</dbReference>
<keyword evidence="11" id="KW-1185">Reference proteome</keyword>
<evidence type="ECO:0000256" key="3">
    <source>
        <dbReference type="ARBA" id="ARBA00023015"/>
    </source>
</evidence>
<evidence type="ECO:0000256" key="2">
    <source>
        <dbReference type="ARBA" id="ARBA00023012"/>
    </source>
</evidence>
<dbReference type="Pfam" id="PF00072">
    <property type="entry name" value="Response_reg"/>
    <property type="match status" value="1"/>
</dbReference>
<evidence type="ECO:0000259" key="9">
    <source>
        <dbReference type="PROSITE" id="PS51755"/>
    </source>
</evidence>
<comment type="caution">
    <text evidence="10">The sequence shown here is derived from an EMBL/GenBank/DDBJ whole genome shotgun (WGS) entry which is preliminary data.</text>
</comment>
<dbReference type="Proteomes" id="UP000313849">
    <property type="component" value="Unassembled WGS sequence"/>
</dbReference>
<name>A0A5C5BDL1_9MICO</name>
<evidence type="ECO:0000256" key="1">
    <source>
        <dbReference type="ARBA" id="ARBA00022553"/>
    </source>
</evidence>
<dbReference type="RefSeq" id="WP_139986009.1">
    <property type="nucleotide sequence ID" value="NZ_VENP01000006.1"/>
</dbReference>
<dbReference type="Gene3D" id="3.40.50.2300">
    <property type="match status" value="1"/>
</dbReference>
<feature type="DNA-binding region" description="OmpR/PhoB-type" evidence="7">
    <location>
        <begin position="124"/>
        <end position="227"/>
    </location>
</feature>
<dbReference type="PANTHER" id="PTHR48111">
    <property type="entry name" value="REGULATOR OF RPOS"/>
    <property type="match status" value="1"/>
</dbReference>
<dbReference type="EMBL" id="VENP01000006">
    <property type="protein sequence ID" value="TNU76513.1"/>
    <property type="molecule type" value="Genomic_DNA"/>
</dbReference>
<evidence type="ECO:0000313" key="10">
    <source>
        <dbReference type="EMBL" id="TNU76513.1"/>
    </source>
</evidence>
<dbReference type="InterPro" id="IPR036388">
    <property type="entry name" value="WH-like_DNA-bd_sf"/>
</dbReference>
<dbReference type="PROSITE" id="PS51755">
    <property type="entry name" value="OMPR_PHOB"/>
    <property type="match status" value="1"/>
</dbReference>
<keyword evidence="5" id="KW-0804">Transcription</keyword>
<feature type="domain" description="OmpR/PhoB-type" evidence="9">
    <location>
        <begin position="124"/>
        <end position="227"/>
    </location>
</feature>
<dbReference type="Pfam" id="PF00486">
    <property type="entry name" value="Trans_reg_C"/>
    <property type="match status" value="1"/>
</dbReference>
<dbReference type="Gene3D" id="1.10.10.10">
    <property type="entry name" value="Winged helix-like DNA-binding domain superfamily/Winged helix DNA-binding domain"/>
    <property type="match status" value="1"/>
</dbReference>
<dbReference type="SMART" id="SM00862">
    <property type="entry name" value="Trans_reg_C"/>
    <property type="match status" value="1"/>
</dbReference>